<sequence length="515" mass="53896">MSPKPTLSDLATLTGGRIVGDAADLTVDSASIDARSVETGGMFMAVPGTRAHGASYADQSAGSCVLTDEEGLEVLEDATVPVLVVDDARSWLGPVSAEIHGHPSRSMTVIGVTGTSGKTTTSYMIEQSLLVDHSVGLIGTTGTRINGRPVPTSLTTPEAPTLQGLFARMRDEGVTHVVMEVSSHALVLGRVGGVDFDVAAFTNLSQDHLDFHPTMEDYFEAKSLLFTTPQDPGGPLPTAVVNIDDDWGRRLADGLDAPVTVATRDGADAIWQVDEVTVGTDGVQHIVLDRDGTSLDVDVALPGAFNVANATVALACATAAGEDPATVAPRLVDVRVPGRMQPVTLDGTAQDFMALVDYAHKPAAVAAALDTLVRQRDLVGEGGRVAVVLGAGGNRDHEKRPLMGEAAAERADLVIVTDDNPRDEDPATIRGQVLDGTRRGAETRTGRGGPPVEVREIGDRAEAIRAAVSWAGRGDIVIVAGKGHETGQIVGDTVIGFDDVQELTRAIEQRQDAKR</sequence>
<evidence type="ECO:0000313" key="9">
    <source>
        <dbReference type="EMBL" id="HIW92700.1"/>
    </source>
</evidence>
<dbReference type="GO" id="GO:0051301">
    <property type="term" value="P:cell division"/>
    <property type="evidence" value="ECO:0007669"/>
    <property type="project" value="UniProtKB-KW"/>
</dbReference>
<keyword evidence="4 5" id="KW-0961">Cell wall biogenesis/degradation</keyword>
<dbReference type="EC" id="6.3.2.13" evidence="4"/>
<evidence type="ECO:0000256" key="3">
    <source>
        <dbReference type="ARBA" id="ARBA00023306"/>
    </source>
</evidence>
<dbReference type="GO" id="GO:0005737">
    <property type="term" value="C:cytoplasm"/>
    <property type="evidence" value="ECO:0007669"/>
    <property type="project" value="UniProtKB-SubCell"/>
</dbReference>
<feature type="binding site" evidence="4">
    <location>
        <begin position="419"/>
        <end position="422"/>
    </location>
    <ligand>
        <name>meso-2,6-diaminopimelate</name>
        <dbReference type="ChEBI" id="CHEBI:57791"/>
    </ligand>
</feature>
<dbReference type="InterPro" id="IPR005761">
    <property type="entry name" value="UDP-N-AcMur-Glu-dNH2Pim_ligase"/>
</dbReference>
<evidence type="ECO:0000256" key="2">
    <source>
        <dbReference type="ARBA" id="ARBA00022618"/>
    </source>
</evidence>
<feature type="region of interest" description="Disordered" evidence="6">
    <location>
        <begin position="433"/>
        <end position="453"/>
    </location>
</feature>
<feature type="modified residue" description="N6-carboxylysine" evidence="4">
    <location>
        <position position="222"/>
    </location>
</feature>
<dbReference type="InterPro" id="IPR036565">
    <property type="entry name" value="Mur-like_cat_sf"/>
</dbReference>
<keyword evidence="4" id="KW-0963">Cytoplasm</keyword>
<dbReference type="Gene3D" id="3.40.1190.10">
    <property type="entry name" value="Mur-like, catalytic domain"/>
    <property type="match status" value="1"/>
</dbReference>
<dbReference type="InterPro" id="IPR013221">
    <property type="entry name" value="Mur_ligase_cen"/>
</dbReference>
<dbReference type="GO" id="GO:0071555">
    <property type="term" value="P:cell wall organization"/>
    <property type="evidence" value="ECO:0007669"/>
    <property type="project" value="UniProtKB-KW"/>
</dbReference>
<accession>A0A9D1UN97</accession>
<dbReference type="NCBIfam" id="NF001124">
    <property type="entry name" value="PRK00139.1-2"/>
    <property type="match status" value="1"/>
</dbReference>
<name>A0A9D1UN97_9CORY</name>
<evidence type="ECO:0000259" key="7">
    <source>
        <dbReference type="Pfam" id="PF02875"/>
    </source>
</evidence>
<feature type="binding site" evidence="4">
    <location>
        <position position="481"/>
    </location>
    <ligand>
        <name>meso-2,6-diaminopimelate</name>
        <dbReference type="ChEBI" id="CHEBI:57791"/>
    </ligand>
</feature>
<dbReference type="SUPFAM" id="SSF53244">
    <property type="entry name" value="MurD-like peptide ligases, peptide-binding domain"/>
    <property type="match status" value="1"/>
</dbReference>
<keyword evidence="3 4" id="KW-0131">Cell cycle</keyword>
<dbReference type="SUPFAM" id="SSF53623">
    <property type="entry name" value="MurD-like peptide ligases, catalytic domain"/>
    <property type="match status" value="1"/>
</dbReference>
<dbReference type="GO" id="GO:0000287">
    <property type="term" value="F:magnesium ion binding"/>
    <property type="evidence" value="ECO:0007669"/>
    <property type="project" value="UniProtKB-UniRule"/>
</dbReference>
<keyword evidence="4" id="KW-0547">Nucleotide-binding</keyword>
<evidence type="ECO:0000259" key="8">
    <source>
        <dbReference type="Pfam" id="PF08245"/>
    </source>
</evidence>
<evidence type="ECO:0000256" key="6">
    <source>
        <dbReference type="SAM" id="MobiDB-lite"/>
    </source>
</evidence>
<dbReference type="HAMAP" id="MF_00208">
    <property type="entry name" value="MurE"/>
    <property type="match status" value="1"/>
</dbReference>
<dbReference type="NCBIfam" id="NF001126">
    <property type="entry name" value="PRK00139.1-4"/>
    <property type="match status" value="1"/>
</dbReference>
<feature type="binding site" evidence="4">
    <location>
        <position position="395"/>
    </location>
    <ligand>
        <name>meso-2,6-diaminopimelate</name>
        <dbReference type="ChEBI" id="CHEBI:57791"/>
    </ligand>
</feature>
<feature type="binding site" evidence="4">
    <location>
        <position position="485"/>
    </location>
    <ligand>
        <name>meso-2,6-diaminopimelate</name>
        <dbReference type="ChEBI" id="CHEBI:57791"/>
    </ligand>
</feature>
<dbReference type="Gene3D" id="3.40.1390.10">
    <property type="entry name" value="MurE/MurF, N-terminal domain"/>
    <property type="match status" value="1"/>
</dbReference>
<feature type="binding site" evidence="4">
    <location>
        <begin position="114"/>
        <end position="120"/>
    </location>
    <ligand>
        <name>ATP</name>
        <dbReference type="ChEBI" id="CHEBI:30616"/>
    </ligand>
</feature>
<keyword evidence="2 4" id="KW-0132">Cell division</keyword>
<comment type="cofactor">
    <cofactor evidence="4">
        <name>Mg(2+)</name>
        <dbReference type="ChEBI" id="CHEBI:18420"/>
    </cofactor>
</comment>
<dbReference type="Pfam" id="PF02875">
    <property type="entry name" value="Mur_ligase_C"/>
    <property type="match status" value="1"/>
</dbReference>
<dbReference type="GO" id="GO:0008765">
    <property type="term" value="F:UDP-N-acetylmuramoylalanyl-D-glutamate-2,6-diaminopimelate ligase activity"/>
    <property type="evidence" value="ECO:0007669"/>
    <property type="project" value="UniProtKB-UniRule"/>
</dbReference>
<dbReference type="InterPro" id="IPR035911">
    <property type="entry name" value="MurE/MurF_N"/>
</dbReference>
<comment type="caution">
    <text evidence="9">The sequence shown here is derived from an EMBL/GenBank/DDBJ whole genome shotgun (WGS) entry which is preliminary data.</text>
</comment>
<dbReference type="InterPro" id="IPR004101">
    <property type="entry name" value="Mur_ligase_C"/>
</dbReference>
<feature type="binding site" evidence="4">
    <location>
        <begin position="155"/>
        <end position="156"/>
    </location>
    <ligand>
        <name>UDP-N-acetyl-alpha-D-muramoyl-L-alanyl-D-glutamate</name>
        <dbReference type="ChEBI" id="CHEBI:83900"/>
    </ligand>
</feature>
<keyword evidence="4" id="KW-0067">ATP-binding</keyword>
<evidence type="ECO:0000256" key="1">
    <source>
        <dbReference type="ARBA" id="ARBA00005898"/>
    </source>
</evidence>
<reference evidence="9" key="1">
    <citation type="journal article" date="2021" name="PeerJ">
        <title>Extensive microbial diversity within the chicken gut microbiome revealed by metagenomics and culture.</title>
        <authorList>
            <person name="Gilroy R."/>
            <person name="Ravi A."/>
            <person name="Getino M."/>
            <person name="Pursley I."/>
            <person name="Horton D.L."/>
            <person name="Alikhan N.F."/>
            <person name="Baker D."/>
            <person name="Gharbi K."/>
            <person name="Hall N."/>
            <person name="Watson M."/>
            <person name="Adriaenssens E.M."/>
            <person name="Foster-Nyarko E."/>
            <person name="Jarju S."/>
            <person name="Secka A."/>
            <person name="Antonio M."/>
            <person name="Oren A."/>
            <person name="Chaudhuri R.R."/>
            <person name="La Ragione R."/>
            <person name="Hildebrand F."/>
            <person name="Pallen M.J."/>
        </authorList>
    </citation>
    <scope>NUCLEOTIDE SEQUENCE</scope>
    <source>
        <strain evidence="9">CHK32-1732</strain>
    </source>
</reference>
<dbReference type="Proteomes" id="UP000824190">
    <property type="component" value="Unassembled WGS sequence"/>
</dbReference>
<comment type="similarity">
    <text evidence="1 4">Belongs to the MurCDEF family. MurE subfamily.</text>
</comment>
<keyword evidence="4 5" id="KW-0133">Cell shape</keyword>
<dbReference type="NCBIfam" id="TIGR01085">
    <property type="entry name" value="murE"/>
    <property type="match status" value="1"/>
</dbReference>
<dbReference type="PANTHER" id="PTHR23135:SF4">
    <property type="entry name" value="UDP-N-ACETYLMURAMOYL-L-ALANYL-D-GLUTAMATE--2,6-DIAMINOPIMELATE LIGASE MURE HOMOLOG, CHLOROPLASTIC"/>
    <property type="match status" value="1"/>
</dbReference>
<evidence type="ECO:0000256" key="5">
    <source>
        <dbReference type="RuleBase" id="RU004135"/>
    </source>
</evidence>
<dbReference type="Pfam" id="PF08245">
    <property type="entry name" value="Mur_ligase_M"/>
    <property type="match status" value="1"/>
</dbReference>
<feature type="binding site" evidence="4">
    <location>
        <position position="190"/>
    </location>
    <ligand>
        <name>UDP-N-acetyl-alpha-D-muramoyl-L-alanyl-D-glutamate</name>
        <dbReference type="ChEBI" id="CHEBI:83900"/>
    </ligand>
</feature>
<feature type="domain" description="Mur ligase central" evidence="8">
    <location>
        <begin position="112"/>
        <end position="317"/>
    </location>
</feature>
<dbReference type="GO" id="GO:0005524">
    <property type="term" value="F:ATP binding"/>
    <property type="evidence" value="ECO:0007669"/>
    <property type="project" value="UniProtKB-UniRule"/>
</dbReference>
<dbReference type="InterPro" id="IPR036615">
    <property type="entry name" value="Mur_ligase_C_dom_sf"/>
</dbReference>
<dbReference type="AlphaFoldDB" id="A0A9D1UN97"/>
<evidence type="ECO:0000313" key="10">
    <source>
        <dbReference type="Proteomes" id="UP000824190"/>
    </source>
</evidence>
<reference evidence="9" key="2">
    <citation type="submission" date="2021-04" db="EMBL/GenBank/DDBJ databases">
        <authorList>
            <person name="Gilroy R."/>
        </authorList>
    </citation>
    <scope>NUCLEOTIDE SEQUENCE</scope>
    <source>
        <strain evidence="9">CHK32-1732</strain>
    </source>
</reference>
<feature type="domain" description="Mur ligase C-terminal" evidence="7">
    <location>
        <begin position="338"/>
        <end position="483"/>
    </location>
</feature>
<comment type="PTM">
    <text evidence="4">Carboxylation is probably crucial for Mg(2+) binding and, consequently, for the gamma-phosphate positioning of ATP.</text>
</comment>
<dbReference type="EMBL" id="DXGC01000118">
    <property type="protein sequence ID" value="HIW92700.1"/>
    <property type="molecule type" value="Genomic_DNA"/>
</dbReference>
<gene>
    <name evidence="4" type="primary">murE</name>
    <name evidence="9" type="ORF">H9870_13690</name>
</gene>
<comment type="caution">
    <text evidence="4">Lacks conserved residue(s) required for the propagation of feature annotation.</text>
</comment>
<dbReference type="Gene3D" id="3.90.190.20">
    <property type="entry name" value="Mur ligase, C-terminal domain"/>
    <property type="match status" value="1"/>
</dbReference>
<dbReference type="PANTHER" id="PTHR23135">
    <property type="entry name" value="MUR LIGASE FAMILY MEMBER"/>
    <property type="match status" value="1"/>
</dbReference>
<dbReference type="GO" id="GO:0009252">
    <property type="term" value="P:peptidoglycan biosynthetic process"/>
    <property type="evidence" value="ECO:0007669"/>
    <property type="project" value="UniProtKB-UniRule"/>
</dbReference>
<feature type="compositionally biased region" description="Basic and acidic residues" evidence="6">
    <location>
        <begin position="436"/>
        <end position="445"/>
    </location>
</feature>
<keyword evidence="4 5" id="KW-0573">Peptidoglycan synthesis</keyword>
<feature type="short sequence motif" description="Meso-diaminopimelate recognition motif" evidence="4">
    <location>
        <begin position="419"/>
        <end position="422"/>
    </location>
</feature>
<comment type="subcellular location">
    <subcellularLocation>
        <location evidence="4 5">Cytoplasm</location>
    </subcellularLocation>
</comment>
<keyword evidence="4" id="KW-0460">Magnesium</keyword>
<protein>
    <recommendedName>
        <fullName evidence="4">UDP-N-acetylmuramoyl-L-alanyl-D-glutamate--2,6-diaminopimelate ligase</fullName>
        <ecNumber evidence="4">6.3.2.13</ecNumber>
    </recommendedName>
    <alternativeName>
        <fullName evidence="4">Meso-A2pm-adding enzyme</fullName>
    </alternativeName>
    <alternativeName>
        <fullName evidence="4">Meso-diaminopimelate-adding enzyme</fullName>
    </alternativeName>
    <alternativeName>
        <fullName evidence="4">UDP-MurNAc-L-Ala-D-Glu:meso-diaminopimelate ligase</fullName>
    </alternativeName>
    <alternativeName>
        <fullName evidence="4">UDP-MurNAc-tripeptide synthetase</fullName>
    </alternativeName>
    <alternativeName>
        <fullName evidence="4">UDP-N-acetylmuramyl-tripeptide synthetase</fullName>
    </alternativeName>
</protein>
<comment type="pathway">
    <text evidence="4 5">Cell wall biogenesis; peptidoglycan biosynthesis.</text>
</comment>
<organism evidence="9 10">
    <name type="scientific">Candidatus Corynebacterium avicola</name>
    <dbReference type="NCBI Taxonomy" id="2838527"/>
    <lineage>
        <taxon>Bacteria</taxon>
        <taxon>Bacillati</taxon>
        <taxon>Actinomycetota</taxon>
        <taxon>Actinomycetes</taxon>
        <taxon>Mycobacteriales</taxon>
        <taxon>Corynebacteriaceae</taxon>
        <taxon>Corynebacterium</taxon>
    </lineage>
</organism>
<proteinExistence type="inferred from homology"/>
<dbReference type="SUPFAM" id="SSF63418">
    <property type="entry name" value="MurE/MurF N-terminal domain"/>
    <property type="match status" value="1"/>
</dbReference>
<evidence type="ECO:0000256" key="4">
    <source>
        <dbReference type="HAMAP-Rule" id="MF_00208"/>
    </source>
</evidence>
<comment type="catalytic activity">
    <reaction evidence="4">
        <text>UDP-N-acetyl-alpha-D-muramoyl-L-alanyl-D-glutamate + meso-2,6-diaminopimelate + ATP = UDP-N-acetyl-alpha-D-muramoyl-L-alanyl-gamma-D-glutamyl-meso-2,6-diaminopimelate + ADP + phosphate + H(+)</text>
        <dbReference type="Rhea" id="RHEA:23676"/>
        <dbReference type="ChEBI" id="CHEBI:15378"/>
        <dbReference type="ChEBI" id="CHEBI:30616"/>
        <dbReference type="ChEBI" id="CHEBI:43474"/>
        <dbReference type="ChEBI" id="CHEBI:57791"/>
        <dbReference type="ChEBI" id="CHEBI:83900"/>
        <dbReference type="ChEBI" id="CHEBI:83905"/>
        <dbReference type="ChEBI" id="CHEBI:456216"/>
        <dbReference type="EC" id="6.3.2.13"/>
    </reaction>
</comment>
<comment type="function">
    <text evidence="4">Catalyzes the addition of meso-diaminopimelic acid to the nucleotide precursor UDP-N-acetylmuramoyl-L-alanyl-D-glutamate (UMAG) in the biosynthesis of bacterial cell-wall peptidoglycan.</text>
</comment>
<keyword evidence="4 9" id="KW-0436">Ligase</keyword>
<dbReference type="GO" id="GO:0008360">
    <property type="term" value="P:regulation of cell shape"/>
    <property type="evidence" value="ECO:0007669"/>
    <property type="project" value="UniProtKB-KW"/>
</dbReference>
<feature type="binding site" evidence="4">
    <location>
        <position position="182"/>
    </location>
    <ligand>
        <name>UDP-N-acetyl-alpha-D-muramoyl-L-alanyl-D-glutamate</name>
        <dbReference type="ChEBI" id="CHEBI:83900"/>
    </ligand>
</feature>